<keyword evidence="3" id="KW-1185">Reference proteome</keyword>
<dbReference type="Proteomes" id="UP000615026">
    <property type="component" value="Unassembled WGS sequence"/>
</dbReference>
<keyword evidence="1" id="KW-0812">Transmembrane</keyword>
<evidence type="ECO:0000313" key="2">
    <source>
        <dbReference type="EMBL" id="MBE9069910.1"/>
    </source>
</evidence>
<proteinExistence type="predicted"/>
<protein>
    <submittedName>
        <fullName evidence="2">Uncharacterized protein</fullName>
    </submittedName>
</protein>
<dbReference type="AlphaFoldDB" id="A0A928ZYS1"/>
<keyword evidence="1" id="KW-0472">Membrane</keyword>
<organism evidence="2 3">
    <name type="scientific">Leptolyngbya cf. ectocarpi LEGE 11479</name>
    <dbReference type="NCBI Taxonomy" id="1828722"/>
    <lineage>
        <taxon>Bacteria</taxon>
        <taxon>Bacillati</taxon>
        <taxon>Cyanobacteriota</taxon>
        <taxon>Cyanophyceae</taxon>
        <taxon>Leptolyngbyales</taxon>
        <taxon>Leptolyngbyaceae</taxon>
        <taxon>Leptolyngbya group</taxon>
        <taxon>Leptolyngbya</taxon>
    </lineage>
</organism>
<name>A0A928ZYS1_LEPEC</name>
<gene>
    <name evidence="2" type="ORF">IQ260_25035</name>
</gene>
<keyword evidence="1" id="KW-1133">Transmembrane helix</keyword>
<dbReference type="EMBL" id="JADEXP010000340">
    <property type="protein sequence ID" value="MBE9069910.1"/>
    <property type="molecule type" value="Genomic_DNA"/>
</dbReference>
<sequence>MVQEKLVILVNGVTTIADLIDPFPVNHRLVQVLLASGVDTTVAAGAVAAIVAAVDAAAVAVVAVDAVAVVNQ</sequence>
<reference evidence="2" key="1">
    <citation type="submission" date="2020-10" db="EMBL/GenBank/DDBJ databases">
        <authorList>
            <person name="Castelo-Branco R."/>
            <person name="Eusebio N."/>
            <person name="Adriana R."/>
            <person name="Vieira A."/>
            <person name="Brugerolle De Fraissinette N."/>
            <person name="Rezende De Castro R."/>
            <person name="Schneider M.P."/>
            <person name="Vasconcelos V."/>
            <person name="Leao P.N."/>
        </authorList>
    </citation>
    <scope>NUCLEOTIDE SEQUENCE</scope>
    <source>
        <strain evidence="2">LEGE 11479</strain>
    </source>
</reference>
<dbReference type="RefSeq" id="WP_193995797.1">
    <property type="nucleotide sequence ID" value="NZ_JADEXP010000340.1"/>
</dbReference>
<accession>A0A928ZYS1</accession>
<comment type="caution">
    <text evidence="2">The sequence shown here is derived from an EMBL/GenBank/DDBJ whole genome shotgun (WGS) entry which is preliminary data.</text>
</comment>
<feature type="transmembrane region" description="Helical" evidence="1">
    <location>
        <begin position="42"/>
        <end position="70"/>
    </location>
</feature>
<evidence type="ECO:0000313" key="3">
    <source>
        <dbReference type="Proteomes" id="UP000615026"/>
    </source>
</evidence>
<evidence type="ECO:0000256" key="1">
    <source>
        <dbReference type="SAM" id="Phobius"/>
    </source>
</evidence>